<dbReference type="GO" id="GO:0008855">
    <property type="term" value="F:exodeoxyribonuclease VII activity"/>
    <property type="evidence" value="ECO:0007669"/>
    <property type="project" value="UniProtKB-UniRule"/>
</dbReference>
<dbReference type="Proteomes" id="UP000249169">
    <property type="component" value="Unassembled WGS sequence"/>
</dbReference>
<evidence type="ECO:0000256" key="6">
    <source>
        <dbReference type="NCBIfam" id="TIGR01280"/>
    </source>
</evidence>
<dbReference type="GO" id="GO:0009318">
    <property type="term" value="C:exodeoxyribonuclease VII complex"/>
    <property type="evidence" value="ECO:0007669"/>
    <property type="project" value="UniProtKB-UniRule"/>
</dbReference>
<comment type="caution">
    <text evidence="7">The sequence shown here is derived from an EMBL/GenBank/DDBJ whole genome shotgun (WGS) entry which is preliminary data.</text>
</comment>
<keyword evidence="4" id="KW-0378">Hydrolase</keyword>
<dbReference type="EMBL" id="QHKO01000005">
    <property type="protein sequence ID" value="RAL21631.1"/>
    <property type="molecule type" value="Genomic_DNA"/>
</dbReference>
<organism evidence="7 8">
    <name type="scientific">Lujinxingia litoralis</name>
    <dbReference type="NCBI Taxonomy" id="2211119"/>
    <lineage>
        <taxon>Bacteria</taxon>
        <taxon>Deltaproteobacteria</taxon>
        <taxon>Bradymonadales</taxon>
        <taxon>Lujinxingiaceae</taxon>
        <taxon>Lujinxingia</taxon>
    </lineage>
</organism>
<protein>
    <recommendedName>
        <fullName evidence="6">Exodeoxyribonuclease VII small subunit</fullName>
        <ecNumber evidence="6">3.1.11.6</ecNumber>
    </recommendedName>
</protein>
<gene>
    <name evidence="7" type="primary">xseB</name>
    <name evidence="7" type="ORF">DL240_12295</name>
</gene>
<dbReference type="InterPro" id="IPR003761">
    <property type="entry name" value="Exonuc_VII_S"/>
</dbReference>
<evidence type="ECO:0000313" key="7">
    <source>
        <dbReference type="EMBL" id="RAL21631.1"/>
    </source>
</evidence>
<reference evidence="7 8" key="1">
    <citation type="submission" date="2018-05" db="EMBL/GenBank/DDBJ databases">
        <title>Lujinxingia marina gen. nov. sp. nov., a new facultative anaerobic member of the class Deltaproteobacteria, and proposal of Lujinxingaceae fam. nov.</title>
        <authorList>
            <person name="Li C.-M."/>
        </authorList>
    </citation>
    <scope>NUCLEOTIDE SEQUENCE [LARGE SCALE GENOMIC DNA]</scope>
    <source>
        <strain evidence="7 8">B210</strain>
    </source>
</reference>
<dbReference type="AlphaFoldDB" id="A0A328C5P8"/>
<dbReference type="NCBIfam" id="TIGR01280">
    <property type="entry name" value="xseB"/>
    <property type="match status" value="1"/>
</dbReference>
<keyword evidence="8" id="KW-1185">Reference proteome</keyword>
<keyword evidence="5" id="KW-0269">Exonuclease</keyword>
<comment type="similarity">
    <text evidence="1">Belongs to the XseB family.</text>
</comment>
<name>A0A328C5P8_9DELT</name>
<evidence type="ECO:0000256" key="3">
    <source>
        <dbReference type="ARBA" id="ARBA00022722"/>
    </source>
</evidence>
<dbReference type="Pfam" id="PF02609">
    <property type="entry name" value="Exonuc_VII_S"/>
    <property type="match status" value="1"/>
</dbReference>
<evidence type="ECO:0000313" key="8">
    <source>
        <dbReference type="Proteomes" id="UP000249169"/>
    </source>
</evidence>
<sequence>MMSSDSNTKIEALSYGQAMEELNQILAAIEGDAVDLDELGERVARAAELIRVCRGKIEQTEFQVRTIIEELDEGEES</sequence>
<dbReference type="InterPro" id="IPR037004">
    <property type="entry name" value="Exonuc_VII_ssu_sf"/>
</dbReference>
<proteinExistence type="inferred from homology"/>
<dbReference type="GO" id="GO:0006308">
    <property type="term" value="P:DNA catabolic process"/>
    <property type="evidence" value="ECO:0007669"/>
    <property type="project" value="UniProtKB-UniRule"/>
</dbReference>
<dbReference type="EC" id="3.1.11.6" evidence="6"/>
<keyword evidence="3" id="KW-0540">Nuclease</keyword>
<evidence type="ECO:0000256" key="1">
    <source>
        <dbReference type="ARBA" id="ARBA00009998"/>
    </source>
</evidence>
<evidence type="ECO:0000256" key="5">
    <source>
        <dbReference type="ARBA" id="ARBA00022839"/>
    </source>
</evidence>
<evidence type="ECO:0000256" key="4">
    <source>
        <dbReference type="ARBA" id="ARBA00022801"/>
    </source>
</evidence>
<accession>A0A328C5P8</accession>
<evidence type="ECO:0000256" key="2">
    <source>
        <dbReference type="ARBA" id="ARBA00022490"/>
    </source>
</evidence>
<keyword evidence="2" id="KW-0963">Cytoplasm</keyword>
<dbReference type="SUPFAM" id="SSF116842">
    <property type="entry name" value="XseB-like"/>
    <property type="match status" value="1"/>
</dbReference>
<dbReference type="Gene3D" id="1.10.287.1040">
    <property type="entry name" value="Exonuclease VII, small subunit"/>
    <property type="match status" value="1"/>
</dbReference>